<dbReference type="GO" id="GO:0009228">
    <property type="term" value="P:thiamine biosynthetic process"/>
    <property type="evidence" value="ECO:0007669"/>
    <property type="project" value="InterPro"/>
</dbReference>
<dbReference type="InterPro" id="IPR015168">
    <property type="entry name" value="SsuA/THI5"/>
</dbReference>
<dbReference type="Pfam" id="PF09084">
    <property type="entry name" value="NMT1"/>
    <property type="match status" value="1"/>
</dbReference>
<evidence type="ECO:0000313" key="2">
    <source>
        <dbReference type="EMBL" id="GAN54204.1"/>
    </source>
</evidence>
<dbReference type="SUPFAM" id="SSF53850">
    <property type="entry name" value="Periplasmic binding protein-like II"/>
    <property type="match status" value="1"/>
</dbReference>
<accession>A0A0D6MKJ7</accession>
<dbReference type="InterPro" id="IPR027939">
    <property type="entry name" value="NMT1/THI5"/>
</dbReference>
<feature type="domain" description="SsuA/THI5-like" evidence="1">
    <location>
        <begin position="46"/>
        <end position="256"/>
    </location>
</feature>
<dbReference type="EMBL" id="BALE01000017">
    <property type="protein sequence ID" value="GAN54204.1"/>
    <property type="molecule type" value="Genomic_DNA"/>
</dbReference>
<keyword evidence="3" id="KW-1185">Reference proteome</keyword>
<dbReference type="Gene3D" id="3.40.190.10">
    <property type="entry name" value="Periplasmic binding protein-like II"/>
    <property type="match status" value="2"/>
</dbReference>
<sequence>MRTARFLSLFLGLMVLFDGTRSPAVAEPLHPVRLVYFWPVQGFLLIPIVVAQAQGLYRARGLDVSIVLPPDAQTTARMLATGQAEIGMESRTDVIFAANISLPLTAIAGFDQHNSWCVVGRPGQAIDLGHLRGKTIGVFTDSWTAVMMHLLFARNGITNPDDVQQIITQFEDLPLLLAGRLDLATNVAPFSVADSIAETGRMPSLACRDRTGVPDLPIWAYTASPRWLAAHGDDARAFLAATHDATAWSISHPDEAAALFARTYPMVDSPLYDRVGWHTTIPYLGALPELLQQSAVSWAALAGAMHDIGVIDHVRDPKTYFTNAYLPR</sequence>
<dbReference type="OrthoDB" id="5372616at2"/>
<dbReference type="RefSeq" id="WP_048848741.1">
    <property type="nucleotide sequence ID" value="NZ_BALE01000017.1"/>
</dbReference>
<protein>
    <submittedName>
        <fullName evidence="2">NMT1/THI5 like domain-containing protein</fullName>
    </submittedName>
</protein>
<evidence type="ECO:0000313" key="3">
    <source>
        <dbReference type="Proteomes" id="UP000032679"/>
    </source>
</evidence>
<dbReference type="AlphaFoldDB" id="A0A0D6MKJ7"/>
<reference evidence="2 3" key="1">
    <citation type="submission" date="2012-10" db="EMBL/GenBank/DDBJ databases">
        <title>Genome sequencing of Tanticharoenia sakaeratensis NBRC 103193.</title>
        <authorList>
            <person name="Azuma Y."/>
            <person name="Hadano H."/>
            <person name="Hirakawa H."/>
            <person name="Matsushita K."/>
        </authorList>
    </citation>
    <scope>NUCLEOTIDE SEQUENCE [LARGE SCALE GENOMIC DNA]</scope>
    <source>
        <strain evidence="2 3">NBRC 103193</strain>
    </source>
</reference>
<dbReference type="Proteomes" id="UP000032679">
    <property type="component" value="Unassembled WGS sequence"/>
</dbReference>
<name>A0A0D6MKJ7_9PROT</name>
<dbReference type="PANTHER" id="PTHR31528:SF3">
    <property type="entry name" value="THIAMINE BIOSYNTHESIS PROTEIN HI_0357-RELATED"/>
    <property type="match status" value="1"/>
</dbReference>
<dbReference type="STRING" id="1231623.Tasa_017_087"/>
<dbReference type="PANTHER" id="PTHR31528">
    <property type="entry name" value="4-AMINO-5-HYDROXYMETHYL-2-METHYLPYRIMIDINE PHOSPHATE SYNTHASE THI11-RELATED"/>
    <property type="match status" value="1"/>
</dbReference>
<gene>
    <name evidence="2" type="ORF">Tasa_017_087</name>
</gene>
<proteinExistence type="predicted"/>
<comment type="caution">
    <text evidence="2">The sequence shown here is derived from an EMBL/GenBank/DDBJ whole genome shotgun (WGS) entry which is preliminary data.</text>
</comment>
<organism evidence="2 3">
    <name type="scientific">Tanticharoenia sakaeratensis NBRC 103193</name>
    <dbReference type="NCBI Taxonomy" id="1231623"/>
    <lineage>
        <taxon>Bacteria</taxon>
        <taxon>Pseudomonadati</taxon>
        <taxon>Pseudomonadota</taxon>
        <taxon>Alphaproteobacteria</taxon>
        <taxon>Acetobacterales</taxon>
        <taxon>Acetobacteraceae</taxon>
        <taxon>Tanticharoenia</taxon>
    </lineage>
</organism>
<evidence type="ECO:0000259" key="1">
    <source>
        <dbReference type="Pfam" id="PF09084"/>
    </source>
</evidence>